<dbReference type="InterPro" id="IPR025354">
    <property type="entry name" value="DUF4258"/>
</dbReference>
<dbReference type="AlphaFoldDB" id="A0A1F5JAN8"/>
<dbReference type="Proteomes" id="UP000177042">
    <property type="component" value="Unassembled WGS sequence"/>
</dbReference>
<evidence type="ECO:0008006" key="3">
    <source>
        <dbReference type="Google" id="ProtNLM"/>
    </source>
</evidence>
<protein>
    <recommendedName>
        <fullName evidence="3">DUF4258 domain-containing protein</fullName>
    </recommendedName>
</protein>
<accession>A0A1F5JAN8</accession>
<name>A0A1F5JAN8_9BACT</name>
<evidence type="ECO:0000313" key="1">
    <source>
        <dbReference type="EMBL" id="OGE25663.1"/>
    </source>
</evidence>
<sequence length="102" mass="12056">MDLRVIRRKIKLGEYDLSYHAHTERQEEEITTSEVEQTLLKSGIIETYPEDPRGKSCLIGNKKLHVVCGFRRNRLLVVTVYRPKPPTWIDYKTRAKELKSRE</sequence>
<organism evidence="1 2">
    <name type="scientific">Candidatus Daviesbacteria bacterium RIFCSPHIGHO2_02_FULL_39_12</name>
    <dbReference type="NCBI Taxonomy" id="1797770"/>
    <lineage>
        <taxon>Bacteria</taxon>
        <taxon>Candidatus Daviesiibacteriota</taxon>
    </lineage>
</organism>
<evidence type="ECO:0000313" key="2">
    <source>
        <dbReference type="Proteomes" id="UP000177042"/>
    </source>
</evidence>
<dbReference type="EMBL" id="MFCX01000022">
    <property type="protein sequence ID" value="OGE25663.1"/>
    <property type="molecule type" value="Genomic_DNA"/>
</dbReference>
<proteinExistence type="predicted"/>
<gene>
    <name evidence="1" type="ORF">A3C26_01725</name>
</gene>
<comment type="caution">
    <text evidence="1">The sequence shown here is derived from an EMBL/GenBank/DDBJ whole genome shotgun (WGS) entry which is preliminary data.</text>
</comment>
<dbReference type="Pfam" id="PF14076">
    <property type="entry name" value="DUF4258"/>
    <property type="match status" value="1"/>
</dbReference>
<reference evidence="1 2" key="1">
    <citation type="journal article" date="2016" name="Nat. Commun.">
        <title>Thousands of microbial genomes shed light on interconnected biogeochemical processes in an aquifer system.</title>
        <authorList>
            <person name="Anantharaman K."/>
            <person name="Brown C.T."/>
            <person name="Hug L.A."/>
            <person name="Sharon I."/>
            <person name="Castelle C.J."/>
            <person name="Probst A.J."/>
            <person name="Thomas B.C."/>
            <person name="Singh A."/>
            <person name="Wilkins M.J."/>
            <person name="Karaoz U."/>
            <person name="Brodie E.L."/>
            <person name="Williams K.H."/>
            <person name="Hubbard S.S."/>
            <person name="Banfield J.F."/>
        </authorList>
    </citation>
    <scope>NUCLEOTIDE SEQUENCE [LARGE SCALE GENOMIC DNA]</scope>
</reference>